<dbReference type="EMBL" id="FZNR01000039">
    <property type="protein sequence ID" value="SNT09906.1"/>
    <property type="molecule type" value="Genomic_DNA"/>
</dbReference>
<dbReference type="CDD" id="cd02440">
    <property type="entry name" value="AdoMet_MTases"/>
    <property type="match status" value="1"/>
</dbReference>
<keyword evidence="3" id="KW-1185">Reference proteome</keyword>
<dbReference type="RefSeq" id="WP_089299121.1">
    <property type="nucleotide sequence ID" value="NZ_BOMU01000131.1"/>
</dbReference>
<protein>
    <submittedName>
        <fullName evidence="2">Methyltransferase small domain-containing protein</fullName>
    </submittedName>
</protein>
<dbReference type="AlphaFoldDB" id="A0A239JVD8"/>
<keyword evidence="2" id="KW-0489">Methyltransferase</keyword>
<dbReference type="InterPro" id="IPR029063">
    <property type="entry name" value="SAM-dependent_MTases_sf"/>
</dbReference>
<evidence type="ECO:0000313" key="3">
    <source>
        <dbReference type="Proteomes" id="UP000198415"/>
    </source>
</evidence>
<evidence type="ECO:0000313" key="2">
    <source>
        <dbReference type="EMBL" id="SNT09906.1"/>
    </source>
</evidence>
<dbReference type="SUPFAM" id="SSF53335">
    <property type="entry name" value="S-adenosyl-L-methionine-dependent methyltransferases"/>
    <property type="match status" value="1"/>
</dbReference>
<dbReference type="PANTHER" id="PTHR18895:SF74">
    <property type="entry name" value="MTRF1L RELEASE FACTOR GLUTAMINE METHYLTRANSFERASE"/>
    <property type="match status" value="1"/>
</dbReference>
<dbReference type="OrthoDB" id="129465at2"/>
<dbReference type="InterPro" id="IPR050320">
    <property type="entry name" value="N5-glutamine_MTase"/>
</dbReference>
<sequence length="323" mass="34427">MTDTALIRSVRAGAALAALGRELIDRGYRFTTVTPATQARVNRRPGNAVARDLRDVFGWSRPFPPEAMPGEVFDLMLAADAAEACGSLWRSRVRFSSYDGELFVHSAFPTDASDAVFFGPDTYRMADAVRAYLRNRREPLARAVDVGCGTAAGAITIAKRAPRARVLAVDINDTALEYARVNVGLAGTGNVSVRRGDLLDDVDGGFDLIAANPPFMIDPAGRTYRDGGGPDGNDLSLRIIDAAAGRLTPGGALVLFSGTGIVDGHDPLRAAAAERLAGTDLRWMYREVDPDVYGEELDGSAYARAERIAVVLLTATRPGSVAQ</sequence>
<dbReference type="Proteomes" id="UP000198415">
    <property type="component" value="Unassembled WGS sequence"/>
</dbReference>
<gene>
    <name evidence="2" type="ORF">SAMN06264365_13911</name>
</gene>
<dbReference type="PANTHER" id="PTHR18895">
    <property type="entry name" value="HEMK METHYLTRANSFERASE"/>
    <property type="match status" value="1"/>
</dbReference>
<proteinExistence type="predicted"/>
<dbReference type="GO" id="GO:0032259">
    <property type="term" value="P:methylation"/>
    <property type="evidence" value="ECO:0007669"/>
    <property type="project" value="UniProtKB-KW"/>
</dbReference>
<reference evidence="2 3" key="1">
    <citation type="submission" date="2017-06" db="EMBL/GenBank/DDBJ databases">
        <authorList>
            <person name="Kim H.J."/>
            <person name="Triplett B.A."/>
        </authorList>
    </citation>
    <scope>NUCLEOTIDE SEQUENCE [LARGE SCALE GENOMIC DNA]</scope>
    <source>
        <strain evidence="2 3">DSM 43151</strain>
    </source>
</reference>
<name>A0A239JVD8_9ACTN</name>
<dbReference type="Gene3D" id="3.40.50.150">
    <property type="entry name" value="Vaccinia Virus protein VP39"/>
    <property type="match status" value="1"/>
</dbReference>
<dbReference type="PROSITE" id="PS00092">
    <property type="entry name" value="N6_MTASE"/>
    <property type="match status" value="1"/>
</dbReference>
<organism evidence="2 3">
    <name type="scientific">Actinoplanes regularis</name>
    <dbReference type="NCBI Taxonomy" id="52697"/>
    <lineage>
        <taxon>Bacteria</taxon>
        <taxon>Bacillati</taxon>
        <taxon>Actinomycetota</taxon>
        <taxon>Actinomycetes</taxon>
        <taxon>Micromonosporales</taxon>
        <taxon>Micromonosporaceae</taxon>
        <taxon>Actinoplanes</taxon>
    </lineage>
</organism>
<keyword evidence="2" id="KW-0808">Transferase</keyword>
<dbReference type="GO" id="GO:0003676">
    <property type="term" value="F:nucleic acid binding"/>
    <property type="evidence" value="ECO:0007669"/>
    <property type="project" value="InterPro"/>
</dbReference>
<accession>A0A239JVD8</accession>
<dbReference type="InterPro" id="IPR002052">
    <property type="entry name" value="DNA_methylase_N6_adenine_CS"/>
</dbReference>
<dbReference type="InterPro" id="IPR007848">
    <property type="entry name" value="Small_mtfrase_dom"/>
</dbReference>
<dbReference type="GO" id="GO:0036009">
    <property type="term" value="F:protein-glutamine N-methyltransferase activity"/>
    <property type="evidence" value="ECO:0007669"/>
    <property type="project" value="TreeGrafter"/>
</dbReference>
<evidence type="ECO:0000259" key="1">
    <source>
        <dbReference type="Pfam" id="PF05175"/>
    </source>
</evidence>
<feature type="domain" description="Methyltransferase small" evidence="1">
    <location>
        <begin position="141"/>
        <end position="255"/>
    </location>
</feature>
<dbReference type="Pfam" id="PF05175">
    <property type="entry name" value="MTS"/>
    <property type="match status" value="1"/>
</dbReference>